<dbReference type="GO" id="GO:0015074">
    <property type="term" value="P:DNA integration"/>
    <property type="evidence" value="ECO:0007669"/>
    <property type="project" value="UniProtKB-KW"/>
</dbReference>
<dbReference type="PANTHER" id="PTHR42648">
    <property type="entry name" value="TRANSPOSASE, PUTATIVE-RELATED"/>
    <property type="match status" value="1"/>
</dbReference>
<keyword evidence="2" id="KW-0548">Nucleotidyltransferase</keyword>
<keyword evidence="5" id="KW-0255">Endonuclease</keyword>
<keyword evidence="11" id="KW-0808">Transferase</keyword>
<dbReference type="GO" id="GO:0006310">
    <property type="term" value="P:DNA recombination"/>
    <property type="evidence" value="ECO:0007669"/>
    <property type="project" value="UniProtKB-KW"/>
</dbReference>
<feature type="transmembrane region" description="Helical" evidence="17">
    <location>
        <begin position="1305"/>
        <end position="1328"/>
    </location>
</feature>
<keyword evidence="20" id="KW-1185">Reference proteome</keyword>
<keyword evidence="13" id="KW-0511">Multifunctional enzyme</keyword>
<dbReference type="SUPFAM" id="SSF56672">
    <property type="entry name" value="DNA/RNA polymerases"/>
    <property type="match status" value="1"/>
</dbReference>
<feature type="compositionally biased region" description="Polar residues" evidence="16">
    <location>
        <begin position="670"/>
        <end position="682"/>
    </location>
</feature>
<evidence type="ECO:0000256" key="3">
    <source>
        <dbReference type="ARBA" id="ARBA00022722"/>
    </source>
</evidence>
<keyword evidence="3" id="KW-0540">Nuclease</keyword>
<dbReference type="InterPro" id="IPR043502">
    <property type="entry name" value="DNA/RNA_pol_sf"/>
</dbReference>
<keyword evidence="17" id="KW-1133">Transmembrane helix</keyword>
<keyword evidence="9" id="KW-0229">DNA integration</keyword>
<evidence type="ECO:0000256" key="12">
    <source>
        <dbReference type="ARBA" id="ARBA00023172"/>
    </source>
</evidence>
<evidence type="ECO:0000256" key="15">
    <source>
        <dbReference type="ARBA" id="ARBA00049244"/>
    </source>
</evidence>
<protein>
    <recommendedName>
        <fullName evidence="18">Integrase catalytic domain-containing protein</fullName>
    </recommendedName>
</protein>
<evidence type="ECO:0000259" key="18">
    <source>
        <dbReference type="PROSITE" id="PS50994"/>
    </source>
</evidence>
<keyword evidence="12" id="KW-0233">DNA recombination</keyword>
<dbReference type="InterPro" id="IPR013103">
    <property type="entry name" value="RVT_2"/>
</dbReference>
<dbReference type="GO" id="GO:0003964">
    <property type="term" value="F:RNA-directed DNA polymerase activity"/>
    <property type="evidence" value="ECO:0007669"/>
    <property type="project" value="UniProtKB-KW"/>
</dbReference>
<gene>
    <name evidence="19" type="ORF">O181_004616</name>
</gene>
<dbReference type="Proteomes" id="UP000765509">
    <property type="component" value="Unassembled WGS sequence"/>
</dbReference>
<dbReference type="GO" id="GO:0016787">
    <property type="term" value="F:hydrolase activity"/>
    <property type="evidence" value="ECO:0007669"/>
    <property type="project" value="UniProtKB-KW"/>
</dbReference>
<evidence type="ECO:0000256" key="14">
    <source>
        <dbReference type="ARBA" id="ARBA00048173"/>
    </source>
</evidence>
<dbReference type="InterPro" id="IPR012337">
    <property type="entry name" value="RNaseH-like_sf"/>
</dbReference>
<dbReference type="GO" id="GO:0004519">
    <property type="term" value="F:endonuclease activity"/>
    <property type="evidence" value="ECO:0007669"/>
    <property type="project" value="UniProtKB-KW"/>
</dbReference>
<dbReference type="InterPro" id="IPR057670">
    <property type="entry name" value="SH3_retrovirus"/>
</dbReference>
<dbReference type="GO" id="GO:0003723">
    <property type="term" value="F:RNA binding"/>
    <property type="evidence" value="ECO:0007669"/>
    <property type="project" value="UniProtKB-KW"/>
</dbReference>
<feature type="region of interest" description="Disordered" evidence="16">
    <location>
        <begin position="219"/>
        <end position="241"/>
    </location>
</feature>
<organism evidence="19 20">
    <name type="scientific">Austropuccinia psidii MF-1</name>
    <dbReference type="NCBI Taxonomy" id="1389203"/>
    <lineage>
        <taxon>Eukaryota</taxon>
        <taxon>Fungi</taxon>
        <taxon>Dikarya</taxon>
        <taxon>Basidiomycota</taxon>
        <taxon>Pucciniomycotina</taxon>
        <taxon>Pucciniomycetes</taxon>
        <taxon>Pucciniales</taxon>
        <taxon>Sphaerophragmiaceae</taxon>
        <taxon>Austropuccinia</taxon>
    </lineage>
</organism>
<dbReference type="PROSITE" id="PS50994">
    <property type="entry name" value="INTEGRASE"/>
    <property type="match status" value="1"/>
</dbReference>
<evidence type="ECO:0000256" key="16">
    <source>
        <dbReference type="SAM" id="MobiDB-lite"/>
    </source>
</evidence>
<sequence>MRFLLRSKDLLEVCEKAIGQDATPSAVNRWTKSSFEAITTITSRINRRVFLEVINSETSDKANLLWSKINKQYASKRAMNKGRVWMNWQKANYSGNLHQYVEETRKFLLELESVSVKVPSEILSYIILGKLAGDPKLTQIVELLTLNKDIIEKPDQILSRLQEYANHCQTKDTRPNSSAPASALVSSTSNEPYRIIYFCSNGKHNPKCLTHRKEECFAENPHLRPQRRDNKRKAPNPKPAAHISTAQALYTNANHRLSPGQLVVDCGATHHMFYSEDAFVSLSKDTTLLKIFDKELTINRDGDSFTLTEQGKEILRGRTENNLMKVDYQLPTAYRTITRENPWHERLGHVGSSVIKSMGLPPSEEACKICDLNKIHRLPFKSHFEPVNLPLDCIHIDLVGPVSPPSISGYRYFLTVVDQATSYKVVQLLKNKSDAFEQFTVAKKKMETQQDRSLKKLISDRGGEFLNSHFKQLSDECGFTHVFSPAYTPEHNGFAERANCTILEKARCMLNASKLPNSYWAQAVSTATLLSNYIPTPSRHNHSPHAMWTKLSPRIKKLRVFGCQAFVMTPKEHRQWKLGPTGEEGILLGYENDSAYRILRLSDRKVVISKHVKFNESIFPELKQREGDIAPLDISWDAVEGQEVVDEPHSPSECPLEPGYQEPVDEVRMTGSQDATPTSNPGQVDEFLPVDETDSSPLRTVQSKPPGRIKVIGPRHPTLICSNIDQQNILSYPRRAGVLLTSADETPRTFKQALNCDAKEVWTAAINKELLSMEKLKVWDVVSLDPSYKLVGTTWVFKTKKNHLNEIIEHKARLCAQGFTQTAGIDFDKTYSPTGRLNSLRTLIAFSASKGLLFHQIDIKSAFLNAPLSETVYLSLPQGLNEDRRKFCLRLNKAIYGLKQAPLAWYERLKRWLITVGFKACTLDPCVFHRQGNRPLWLYIHVDDIAIFGKEVESFKTQIASEFEIKDIGMADLMLGVKISQEGGVISLDQQHYTESLLELYGMGNSRPVSTPLVPNSHLLPATLEEIAEFASLGVSYRSAIGSINYLSTATRPDLSFAVSTLSQFLEKPGIKHWQGFLQVLRYLNGSQDLGLVYGGKERCGITAYSDADWGNCQVTRRSITGYLACFDQSLVIWKTRKQPTVSLSTAEAEYKSLCDHTSELLWLTQWCQESSISACEDPIPVYEDNQGCINTANGDSNVNGRRMKHVDIQLHFVKEAIKSGRMQLNYTPTKDMLADFLTKSVSKPVLTHALDSLGVLSLGSMLIITDDHHYLNLASQLLTRTIIDLSTFPTFLTLKLFPFFPLLLLIRSLSFTFIFTISCSQLFSCLLF</sequence>
<dbReference type="InterPro" id="IPR036397">
    <property type="entry name" value="RNaseH_sf"/>
</dbReference>
<comment type="caution">
    <text evidence="19">The sequence shown here is derived from an EMBL/GenBank/DDBJ whole genome shotgun (WGS) entry which is preliminary data.</text>
</comment>
<dbReference type="Pfam" id="PF07727">
    <property type="entry name" value="RVT_2"/>
    <property type="match status" value="1"/>
</dbReference>
<dbReference type="OrthoDB" id="3243429at2759"/>
<evidence type="ECO:0000313" key="20">
    <source>
        <dbReference type="Proteomes" id="UP000765509"/>
    </source>
</evidence>
<dbReference type="InterPro" id="IPR001584">
    <property type="entry name" value="Integrase_cat-core"/>
</dbReference>
<evidence type="ECO:0000256" key="1">
    <source>
        <dbReference type="ARBA" id="ARBA00022578"/>
    </source>
</evidence>
<dbReference type="GO" id="GO:0032196">
    <property type="term" value="P:transposition"/>
    <property type="evidence" value="ECO:0007669"/>
    <property type="project" value="UniProtKB-KW"/>
</dbReference>
<keyword evidence="17" id="KW-0812">Transmembrane</keyword>
<evidence type="ECO:0000256" key="2">
    <source>
        <dbReference type="ARBA" id="ARBA00022695"/>
    </source>
</evidence>
<comment type="catalytic activity">
    <reaction evidence="15">
        <text>DNA(n) + a 2'-deoxyribonucleoside 5'-triphosphate = DNA(n+1) + diphosphate</text>
        <dbReference type="Rhea" id="RHEA:22508"/>
        <dbReference type="Rhea" id="RHEA-COMP:17339"/>
        <dbReference type="Rhea" id="RHEA-COMP:17340"/>
        <dbReference type="ChEBI" id="CHEBI:33019"/>
        <dbReference type="ChEBI" id="CHEBI:61560"/>
        <dbReference type="ChEBI" id="CHEBI:173112"/>
        <dbReference type="EC" id="2.7.7.7"/>
    </reaction>
</comment>
<keyword evidence="1" id="KW-0815">Transposition</keyword>
<dbReference type="CDD" id="cd09272">
    <property type="entry name" value="RNase_HI_RT_Ty1"/>
    <property type="match status" value="1"/>
</dbReference>
<evidence type="ECO:0000256" key="10">
    <source>
        <dbReference type="ARBA" id="ARBA00022918"/>
    </source>
</evidence>
<evidence type="ECO:0000256" key="13">
    <source>
        <dbReference type="ARBA" id="ARBA00023268"/>
    </source>
</evidence>
<dbReference type="Gene3D" id="3.30.420.10">
    <property type="entry name" value="Ribonuclease H-like superfamily/Ribonuclease H"/>
    <property type="match status" value="1"/>
</dbReference>
<dbReference type="PANTHER" id="PTHR42648:SF11">
    <property type="entry name" value="TRANSPOSON TY4-P GAG-POL POLYPROTEIN"/>
    <property type="match status" value="1"/>
</dbReference>
<evidence type="ECO:0000256" key="4">
    <source>
        <dbReference type="ARBA" id="ARBA00022723"/>
    </source>
</evidence>
<keyword evidence="4" id="KW-0479">Metal-binding</keyword>
<evidence type="ECO:0000256" key="8">
    <source>
        <dbReference type="ARBA" id="ARBA00022884"/>
    </source>
</evidence>
<dbReference type="InterPro" id="IPR039537">
    <property type="entry name" value="Retrotran_Ty1/copia-like"/>
</dbReference>
<dbReference type="GO" id="GO:0005634">
    <property type="term" value="C:nucleus"/>
    <property type="evidence" value="ECO:0007669"/>
    <property type="project" value="UniProtKB-ARBA"/>
</dbReference>
<proteinExistence type="predicted"/>
<evidence type="ECO:0000256" key="5">
    <source>
        <dbReference type="ARBA" id="ARBA00022759"/>
    </source>
</evidence>
<feature type="domain" description="Integrase catalytic" evidence="18">
    <location>
        <begin position="386"/>
        <end position="552"/>
    </location>
</feature>
<keyword evidence="8" id="KW-0694">RNA-binding</keyword>
<dbReference type="Pfam" id="PF14223">
    <property type="entry name" value="Retrotran_gag_2"/>
    <property type="match status" value="1"/>
</dbReference>
<feature type="region of interest" description="Disordered" evidence="16">
    <location>
        <begin position="670"/>
        <end position="709"/>
    </location>
</feature>
<keyword evidence="7" id="KW-0460">Magnesium</keyword>
<accession>A0A9Q3BH95</accession>
<reference evidence="19" key="1">
    <citation type="submission" date="2021-03" db="EMBL/GenBank/DDBJ databases">
        <title>Draft genome sequence of rust myrtle Austropuccinia psidii MF-1, a brazilian biotype.</title>
        <authorList>
            <person name="Quecine M.C."/>
            <person name="Pachon D.M.R."/>
            <person name="Bonatelli M.L."/>
            <person name="Correr F.H."/>
            <person name="Franceschini L.M."/>
            <person name="Leite T.F."/>
            <person name="Margarido G.R.A."/>
            <person name="Almeida C.A."/>
            <person name="Ferrarezi J.A."/>
            <person name="Labate C.A."/>
        </authorList>
    </citation>
    <scope>NUCLEOTIDE SEQUENCE</scope>
    <source>
        <strain evidence="19">MF-1</strain>
    </source>
</reference>
<evidence type="ECO:0000313" key="19">
    <source>
        <dbReference type="EMBL" id="MBW0464901.1"/>
    </source>
</evidence>
<dbReference type="GO" id="GO:0003887">
    <property type="term" value="F:DNA-directed DNA polymerase activity"/>
    <property type="evidence" value="ECO:0007669"/>
    <property type="project" value="UniProtKB-KW"/>
</dbReference>
<evidence type="ECO:0000256" key="17">
    <source>
        <dbReference type="SAM" id="Phobius"/>
    </source>
</evidence>
<evidence type="ECO:0000256" key="7">
    <source>
        <dbReference type="ARBA" id="ARBA00022842"/>
    </source>
</evidence>
<evidence type="ECO:0000256" key="6">
    <source>
        <dbReference type="ARBA" id="ARBA00022801"/>
    </source>
</evidence>
<keyword evidence="17" id="KW-0472">Membrane</keyword>
<dbReference type="EMBL" id="AVOT02000911">
    <property type="protein sequence ID" value="MBW0464901.1"/>
    <property type="molecule type" value="Genomic_DNA"/>
</dbReference>
<keyword evidence="10" id="KW-0695">RNA-directed DNA polymerase</keyword>
<dbReference type="SUPFAM" id="SSF53098">
    <property type="entry name" value="Ribonuclease H-like"/>
    <property type="match status" value="1"/>
</dbReference>
<evidence type="ECO:0000256" key="11">
    <source>
        <dbReference type="ARBA" id="ARBA00022932"/>
    </source>
</evidence>
<name>A0A9Q3BH95_9BASI</name>
<evidence type="ECO:0000256" key="9">
    <source>
        <dbReference type="ARBA" id="ARBA00022908"/>
    </source>
</evidence>
<dbReference type="GO" id="GO:0046872">
    <property type="term" value="F:metal ion binding"/>
    <property type="evidence" value="ECO:0007669"/>
    <property type="project" value="UniProtKB-KW"/>
</dbReference>
<keyword evidence="6" id="KW-0378">Hydrolase</keyword>
<comment type="catalytic activity">
    <reaction evidence="14">
        <text>DNA(n) + a 2'-deoxyribonucleoside 5'-triphosphate = DNA(n+1) + diphosphate</text>
        <dbReference type="Rhea" id="RHEA:22508"/>
        <dbReference type="Rhea" id="RHEA-COMP:17339"/>
        <dbReference type="Rhea" id="RHEA-COMP:17340"/>
        <dbReference type="ChEBI" id="CHEBI:33019"/>
        <dbReference type="ChEBI" id="CHEBI:61560"/>
        <dbReference type="ChEBI" id="CHEBI:173112"/>
        <dbReference type="EC" id="2.7.7.49"/>
    </reaction>
</comment>
<keyword evidence="11" id="KW-0239">DNA-directed DNA polymerase</keyword>
<dbReference type="Pfam" id="PF25597">
    <property type="entry name" value="SH3_retrovirus"/>
    <property type="match status" value="1"/>
</dbReference>